<evidence type="ECO:0000256" key="1">
    <source>
        <dbReference type="SAM" id="Phobius"/>
    </source>
</evidence>
<dbReference type="EMBL" id="QLYX01000002">
    <property type="protein sequence ID" value="RAY16104.1"/>
    <property type="molecule type" value="Genomic_DNA"/>
</dbReference>
<comment type="caution">
    <text evidence="2">The sequence shown here is derived from an EMBL/GenBank/DDBJ whole genome shotgun (WGS) entry which is preliminary data.</text>
</comment>
<dbReference type="Proteomes" id="UP000251891">
    <property type="component" value="Unassembled WGS sequence"/>
</dbReference>
<feature type="transmembrane region" description="Helical" evidence="1">
    <location>
        <begin position="342"/>
        <end position="372"/>
    </location>
</feature>
<keyword evidence="3" id="KW-1185">Reference proteome</keyword>
<keyword evidence="1" id="KW-1133">Transmembrane helix</keyword>
<feature type="transmembrane region" description="Helical" evidence="1">
    <location>
        <begin position="21"/>
        <end position="42"/>
    </location>
</feature>
<feature type="transmembrane region" description="Helical" evidence="1">
    <location>
        <begin position="384"/>
        <end position="405"/>
    </location>
</feature>
<protein>
    <recommendedName>
        <fullName evidence="4">Glycosyltransferase RgtA/B/C/D-like domain-containing protein</fullName>
    </recommendedName>
</protein>
<evidence type="ECO:0000313" key="3">
    <source>
        <dbReference type="Proteomes" id="UP000251891"/>
    </source>
</evidence>
<feature type="transmembrane region" description="Helical" evidence="1">
    <location>
        <begin position="62"/>
        <end position="81"/>
    </location>
</feature>
<proteinExistence type="predicted"/>
<dbReference type="OrthoDB" id="5242248at2"/>
<organism evidence="2 3">
    <name type="scientific">Actinomadura craniellae</name>
    <dbReference type="NCBI Taxonomy" id="2231787"/>
    <lineage>
        <taxon>Bacteria</taxon>
        <taxon>Bacillati</taxon>
        <taxon>Actinomycetota</taxon>
        <taxon>Actinomycetes</taxon>
        <taxon>Streptosporangiales</taxon>
        <taxon>Thermomonosporaceae</taxon>
        <taxon>Actinomadura</taxon>
    </lineage>
</organism>
<evidence type="ECO:0008006" key="4">
    <source>
        <dbReference type="Google" id="ProtNLM"/>
    </source>
</evidence>
<accession>A0A365HAD2</accession>
<dbReference type="RefSeq" id="WP_111863446.1">
    <property type="nucleotide sequence ID" value="NZ_QLYX01000002.1"/>
</dbReference>
<feature type="transmembrane region" description="Helical" evidence="1">
    <location>
        <begin position="299"/>
        <end position="322"/>
    </location>
</feature>
<dbReference type="AlphaFoldDB" id="A0A365HAD2"/>
<evidence type="ECO:0000313" key="2">
    <source>
        <dbReference type="EMBL" id="RAY16104.1"/>
    </source>
</evidence>
<keyword evidence="1" id="KW-0812">Transmembrane</keyword>
<keyword evidence="1" id="KW-0472">Membrane</keyword>
<reference evidence="2 3" key="1">
    <citation type="submission" date="2018-06" db="EMBL/GenBank/DDBJ databases">
        <title>Actinomadura craniellae sp. nov. isolated from marine sponge Craniella sp.</title>
        <authorList>
            <person name="Li L."/>
            <person name="Xu Q.H."/>
            <person name="Lin H.W."/>
            <person name="Lu Y.H."/>
        </authorList>
    </citation>
    <scope>NUCLEOTIDE SEQUENCE [LARGE SCALE GENOMIC DNA]</scope>
    <source>
        <strain evidence="2 3">LHW63021</strain>
    </source>
</reference>
<feature type="transmembrane region" description="Helical" evidence="1">
    <location>
        <begin position="180"/>
        <end position="203"/>
    </location>
</feature>
<sequence length="458" mass="47308">MTACESTRRGSGRSAGRPRAGWIAVACWALLIAGAFIVGYLLRRAGLATEDDLPPLHAQARLLTWQLLPAVAVAALVVAAFPVAARRLAWRPLLLVSWAAAVGWAVALAAADGPGALAAPLNAPTEYPAGLAAVRADPLHWLRTFTEALPAYPVHTRGHPPLPMLVLWGWEALGFGGTGWAAALIIAVGGSAVAAIAITIRCLAGEPAARRALPFLVLAPLALWIATAMDAFFLGVAAWGTALVALAVRREERGGRGRLLAAAAGGLLLGTLPYLSYGLLPLFAVPLAVLLVGRPRRAAVAVLLGGMAVVPAAFTLAGFWWPDGVAATLDTYLVSGGSARRSYTYFLVADFAVLGLLTGPAVAYALPAVAAAARRAARRRPVPAAWATGVAPLVGAALLGTLALAVSGVTRGEVERIWVPYAAWIVVAAALHRPPARGWLAAQALTAVAVQALVLSEW</sequence>
<feature type="transmembrane region" description="Helical" evidence="1">
    <location>
        <begin position="417"/>
        <end position="432"/>
    </location>
</feature>
<feature type="transmembrane region" description="Helical" evidence="1">
    <location>
        <begin position="215"/>
        <end position="239"/>
    </location>
</feature>
<name>A0A365HAD2_9ACTN</name>
<gene>
    <name evidence="2" type="ORF">DPM19_04010</name>
</gene>
<feature type="transmembrane region" description="Helical" evidence="1">
    <location>
        <begin position="259"/>
        <end position="292"/>
    </location>
</feature>
<feature type="transmembrane region" description="Helical" evidence="1">
    <location>
        <begin position="93"/>
        <end position="111"/>
    </location>
</feature>
<feature type="transmembrane region" description="Helical" evidence="1">
    <location>
        <begin position="439"/>
        <end position="456"/>
    </location>
</feature>